<dbReference type="Proteomes" id="UP001148737">
    <property type="component" value="Unassembled WGS sequence"/>
</dbReference>
<sequence>MSGRFVSGGTIGAGETEASSTTTSTSGVQQQLDAERQRRQEARAKAASGEERSLYDVLQANKAAKEAAAAEAFRRNIEAGQVGINVPIPVPLPMFSFTGNKKSIAGGGASTFYGKPGINFYTQLKTVTALWQSNDAVAKKASVVMPTQQ</sequence>
<gene>
    <name evidence="1" type="ORF">NLG97_g2148</name>
</gene>
<keyword evidence="2" id="KW-1185">Reference proteome</keyword>
<name>A0ACC1R3H6_9HYPO</name>
<protein>
    <submittedName>
        <fullName evidence="1">Uncharacterized protein</fullName>
    </submittedName>
</protein>
<organism evidence="1 2">
    <name type="scientific">Lecanicillium saksenae</name>
    <dbReference type="NCBI Taxonomy" id="468837"/>
    <lineage>
        <taxon>Eukaryota</taxon>
        <taxon>Fungi</taxon>
        <taxon>Dikarya</taxon>
        <taxon>Ascomycota</taxon>
        <taxon>Pezizomycotina</taxon>
        <taxon>Sordariomycetes</taxon>
        <taxon>Hypocreomycetidae</taxon>
        <taxon>Hypocreales</taxon>
        <taxon>Cordycipitaceae</taxon>
        <taxon>Lecanicillium</taxon>
    </lineage>
</organism>
<proteinExistence type="predicted"/>
<evidence type="ECO:0000313" key="1">
    <source>
        <dbReference type="EMBL" id="KAJ3497107.1"/>
    </source>
</evidence>
<accession>A0ACC1R3H6</accession>
<evidence type="ECO:0000313" key="2">
    <source>
        <dbReference type="Proteomes" id="UP001148737"/>
    </source>
</evidence>
<dbReference type="EMBL" id="JANAKD010000137">
    <property type="protein sequence ID" value="KAJ3497107.1"/>
    <property type="molecule type" value="Genomic_DNA"/>
</dbReference>
<comment type="caution">
    <text evidence="1">The sequence shown here is derived from an EMBL/GenBank/DDBJ whole genome shotgun (WGS) entry which is preliminary data.</text>
</comment>
<reference evidence="1" key="1">
    <citation type="submission" date="2022-07" db="EMBL/GenBank/DDBJ databases">
        <title>Genome Sequence of Lecanicillium saksenae.</title>
        <authorList>
            <person name="Buettner E."/>
        </authorList>
    </citation>
    <scope>NUCLEOTIDE SEQUENCE</scope>
    <source>
        <strain evidence="1">VT-O1</strain>
    </source>
</reference>